<evidence type="ECO:0000313" key="2">
    <source>
        <dbReference type="EMBL" id="KAG0587318.1"/>
    </source>
</evidence>
<keyword evidence="3" id="KW-1185">Reference proteome</keyword>
<name>A0A8T0IX64_CERPU</name>
<reference evidence="2" key="1">
    <citation type="submission" date="2020-06" db="EMBL/GenBank/DDBJ databases">
        <title>WGS assembly of Ceratodon purpureus strain R40.</title>
        <authorList>
            <person name="Carey S.B."/>
            <person name="Jenkins J."/>
            <person name="Shu S."/>
            <person name="Lovell J.T."/>
            <person name="Sreedasyam A."/>
            <person name="Maumus F."/>
            <person name="Tiley G.P."/>
            <person name="Fernandez-Pozo N."/>
            <person name="Barry K."/>
            <person name="Chen C."/>
            <person name="Wang M."/>
            <person name="Lipzen A."/>
            <person name="Daum C."/>
            <person name="Saski C.A."/>
            <person name="Payton A.C."/>
            <person name="Mcbreen J.C."/>
            <person name="Conrad R.E."/>
            <person name="Kollar L.M."/>
            <person name="Olsson S."/>
            <person name="Huttunen S."/>
            <person name="Landis J.B."/>
            <person name="Wickett N.J."/>
            <person name="Johnson M.G."/>
            <person name="Rensing S.A."/>
            <person name="Grimwood J."/>
            <person name="Schmutz J."/>
            <person name="Mcdaniel S.F."/>
        </authorList>
    </citation>
    <scope>NUCLEOTIDE SEQUENCE</scope>
    <source>
        <strain evidence="2">R40</strain>
    </source>
</reference>
<feature type="compositionally biased region" description="Polar residues" evidence="1">
    <location>
        <begin position="99"/>
        <end position="114"/>
    </location>
</feature>
<comment type="caution">
    <text evidence="2">The sequence shown here is derived from an EMBL/GenBank/DDBJ whole genome shotgun (WGS) entry which is preliminary data.</text>
</comment>
<protein>
    <submittedName>
        <fullName evidence="2">Uncharacterized protein</fullName>
    </submittedName>
</protein>
<gene>
    <name evidence="2" type="ORF">KC19_2G155600</name>
</gene>
<feature type="non-terminal residue" evidence="2">
    <location>
        <position position="114"/>
    </location>
</feature>
<proteinExistence type="predicted"/>
<feature type="region of interest" description="Disordered" evidence="1">
    <location>
        <begin position="29"/>
        <end position="114"/>
    </location>
</feature>
<evidence type="ECO:0000313" key="3">
    <source>
        <dbReference type="Proteomes" id="UP000822688"/>
    </source>
</evidence>
<accession>A0A8T0IX64</accession>
<dbReference type="Proteomes" id="UP000822688">
    <property type="component" value="Chromosome 2"/>
</dbReference>
<dbReference type="EMBL" id="CM026422">
    <property type="protein sequence ID" value="KAG0587318.1"/>
    <property type="molecule type" value="Genomic_DNA"/>
</dbReference>
<feature type="compositionally biased region" description="Basic residues" evidence="1">
    <location>
        <begin position="47"/>
        <end position="61"/>
    </location>
</feature>
<evidence type="ECO:0000256" key="1">
    <source>
        <dbReference type="SAM" id="MobiDB-lite"/>
    </source>
</evidence>
<organism evidence="2 3">
    <name type="scientific">Ceratodon purpureus</name>
    <name type="common">Fire moss</name>
    <name type="synonym">Dicranum purpureum</name>
    <dbReference type="NCBI Taxonomy" id="3225"/>
    <lineage>
        <taxon>Eukaryota</taxon>
        <taxon>Viridiplantae</taxon>
        <taxon>Streptophyta</taxon>
        <taxon>Embryophyta</taxon>
        <taxon>Bryophyta</taxon>
        <taxon>Bryophytina</taxon>
        <taxon>Bryopsida</taxon>
        <taxon>Dicranidae</taxon>
        <taxon>Pseudoditrichales</taxon>
        <taxon>Ditrichaceae</taxon>
        <taxon>Ceratodon</taxon>
    </lineage>
</organism>
<dbReference type="AlphaFoldDB" id="A0A8T0IX64"/>
<sequence length="114" mass="12989">MRVATASNRSICILNSRDVLKTKTKFLHSSSHEISTLQPKVASHRSYGARRRNRKNGRNTKLKLSSPRKSPSRHKKSVNNSHLKTELQVLKLTPLIQHRNPNNDCSPSTERTSH</sequence>
<feature type="compositionally biased region" description="Polar residues" evidence="1">
    <location>
        <begin position="29"/>
        <end position="38"/>
    </location>
</feature>